<protein>
    <submittedName>
        <fullName evidence="3">Uncharacterized protein</fullName>
    </submittedName>
</protein>
<dbReference type="AlphaFoldDB" id="A0AAD7UF52"/>
<gene>
    <name evidence="3" type="ORF">CTAYLR_000210</name>
</gene>
<dbReference type="PRINTS" id="PR00081">
    <property type="entry name" value="GDHRDH"/>
</dbReference>
<dbReference type="Gene3D" id="3.40.50.720">
    <property type="entry name" value="NAD(P)-binding Rossmann-like Domain"/>
    <property type="match status" value="1"/>
</dbReference>
<dbReference type="PANTHER" id="PTHR43477:SF1">
    <property type="entry name" value="DIHYDROANTICAPSIN 7-DEHYDROGENASE"/>
    <property type="match status" value="1"/>
</dbReference>
<dbReference type="InterPro" id="IPR002347">
    <property type="entry name" value="SDR_fam"/>
</dbReference>
<reference evidence="3" key="1">
    <citation type="submission" date="2023-01" db="EMBL/GenBank/DDBJ databases">
        <title>Metagenome sequencing of chrysophaentin producing Chrysophaeum taylorii.</title>
        <authorList>
            <person name="Davison J."/>
            <person name="Bewley C."/>
        </authorList>
    </citation>
    <scope>NUCLEOTIDE SEQUENCE</scope>
    <source>
        <strain evidence="3">NIES-1699</strain>
    </source>
</reference>
<dbReference type="CDD" id="cd05233">
    <property type="entry name" value="SDR_c"/>
    <property type="match status" value="1"/>
</dbReference>
<dbReference type="InterPro" id="IPR036291">
    <property type="entry name" value="NAD(P)-bd_dom_sf"/>
</dbReference>
<evidence type="ECO:0000256" key="2">
    <source>
        <dbReference type="ARBA" id="ARBA00023002"/>
    </source>
</evidence>
<dbReference type="EMBL" id="JAQMWT010000344">
    <property type="protein sequence ID" value="KAJ8603799.1"/>
    <property type="molecule type" value="Genomic_DNA"/>
</dbReference>
<proteinExistence type="inferred from homology"/>
<evidence type="ECO:0000313" key="3">
    <source>
        <dbReference type="EMBL" id="KAJ8603799.1"/>
    </source>
</evidence>
<name>A0AAD7UF52_9STRA</name>
<dbReference type="GO" id="GO:0016491">
    <property type="term" value="F:oxidoreductase activity"/>
    <property type="evidence" value="ECO:0007669"/>
    <property type="project" value="UniProtKB-KW"/>
</dbReference>
<dbReference type="InterPro" id="IPR051122">
    <property type="entry name" value="SDR_DHRS6-like"/>
</dbReference>
<comment type="caution">
    <text evidence="3">The sequence shown here is derived from an EMBL/GenBank/DDBJ whole genome shotgun (WGS) entry which is preliminary data.</text>
</comment>
<keyword evidence="2" id="KW-0560">Oxidoreductase</keyword>
<evidence type="ECO:0000256" key="1">
    <source>
        <dbReference type="ARBA" id="ARBA00006484"/>
    </source>
</evidence>
<organism evidence="3 4">
    <name type="scientific">Chrysophaeum taylorii</name>
    <dbReference type="NCBI Taxonomy" id="2483200"/>
    <lineage>
        <taxon>Eukaryota</taxon>
        <taxon>Sar</taxon>
        <taxon>Stramenopiles</taxon>
        <taxon>Ochrophyta</taxon>
        <taxon>Pelagophyceae</taxon>
        <taxon>Pelagomonadales</taxon>
        <taxon>Pelagomonadaceae</taxon>
        <taxon>Chrysophaeum</taxon>
    </lineage>
</organism>
<comment type="similarity">
    <text evidence="1">Belongs to the short-chain dehydrogenases/reductases (SDR) family.</text>
</comment>
<sequence>MSYLICGTGAIAQALARRLKDRASSIVVAGRSVDKMTDVACKKIEVDFGRPGEVSAALAGNLPSDLKGMAYCVGSAVMKPFRGVRPDECVEAFNLNAVSAIETVRGALPELKKNKGSVVLFSSIAVQRGFANHLTIGASKGAVEGIARSLAAELAPSVRVNAIAPSLTTGAAITAPLTSNEKTAEKIAAAHPLGRLGTPDDSAALAALLLADDASWITGHVFGVDGGRAAIIR</sequence>
<evidence type="ECO:0000313" key="4">
    <source>
        <dbReference type="Proteomes" id="UP001230188"/>
    </source>
</evidence>
<keyword evidence="4" id="KW-1185">Reference proteome</keyword>
<dbReference type="PANTHER" id="PTHR43477">
    <property type="entry name" value="DIHYDROANTICAPSIN 7-DEHYDROGENASE"/>
    <property type="match status" value="1"/>
</dbReference>
<dbReference type="Pfam" id="PF13561">
    <property type="entry name" value="adh_short_C2"/>
    <property type="match status" value="1"/>
</dbReference>
<dbReference type="Proteomes" id="UP001230188">
    <property type="component" value="Unassembled WGS sequence"/>
</dbReference>
<accession>A0AAD7UF52</accession>
<dbReference type="SUPFAM" id="SSF51735">
    <property type="entry name" value="NAD(P)-binding Rossmann-fold domains"/>
    <property type="match status" value="1"/>
</dbReference>